<dbReference type="PANTHER" id="PTHR46635:SF1">
    <property type="entry name" value="GLYCOSYL TRANSFERASE FAMILY 1 PROTEIN"/>
    <property type="match status" value="1"/>
</dbReference>
<reference evidence="1 2" key="1">
    <citation type="journal article" date="2020" name="IScience">
        <title>Genome Sequencing of the Endangered Kingdonia uniflora (Circaeasteraceae, Ranunculales) Reveals Potential Mechanisms of Evolutionary Specialization.</title>
        <authorList>
            <person name="Sun Y."/>
            <person name="Deng T."/>
            <person name="Zhang A."/>
            <person name="Moore M.J."/>
            <person name="Landis J.B."/>
            <person name="Lin N."/>
            <person name="Zhang H."/>
            <person name="Zhang X."/>
            <person name="Huang J."/>
            <person name="Zhang X."/>
            <person name="Sun H."/>
            <person name="Wang H."/>
        </authorList>
    </citation>
    <scope>NUCLEOTIDE SEQUENCE [LARGE SCALE GENOMIC DNA]</scope>
    <source>
        <strain evidence="1">TB1705</strain>
        <tissue evidence="1">Leaf</tissue>
    </source>
</reference>
<keyword evidence="2" id="KW-1185">Reference proteome</keyword>
<evidence type="ECO:0000313" key="1">
    <source>
        <dbReference type="EMBL" id="KAF6158978.1"/>
    </source>
</evidence>
<dbReference type="PANTHER" id="PTHR46635">
    <property type="entry name" value="GLYCOSYL TRANSFERASE FAMILY 1 PROTEIN"/>
    <property type="match status" value="1"/>
</dbReference>
<name>A0A7J7MWB3_9MAGN</name>
<gene>
    <name evidence="1" type="ORF">GIB67_042059</name>
</gene>
<protein>
    <submittedName>
        <fullName evidence="1">Uncharacterized protein</fullName>
    </submittedName>
</protein>
<accession>A0A7J7MWB3</accession>
<dbReference type="Proteomes" id="UP000541444">
    <property type="component" value="Unassembled WGS sequence"/>
</dbReference>
<dbReference type="OrthoDB" id="1938607at2759"/>
<sequence>MVFADLLVEPGQLLMVSVAVALKELGYAIQVYSLEDGSVHVVWRSIDIRITIFGNNNISDIAVNWLNYDSVLVSSLEARDIISCLVQEPVKSLPIIWIIHEKALAIR</sequence>
<dbReference type="EMBL" id="JACGCM010001210">
    <property type="protein sequence ID" value="KAF6158978.1"/>
    <property type="molecule type" value="Genomic_DNA"/>
</dbReference>
<comment type="caution">
    <text evidence="1">The sequence shown here is derived from an EMBL/GenBank/DDBJ whole genome shotgun (WGS) entry which is preliminary data.</text>
</comment>
<organism evidence="1 2">
    <name type="scientific">Kingdonia uniflora</name>
    <dbReference type="NCBI Taxonomy" id="39325"/>
    <lineage>
        <taxon>Eukaryota</taxon>
        <taxon>Viridiplantae</taxon>
        <taxon>Streptophyta</taxon>
        <taxon>Embryophyta</taxon>
        <taxon>Tracheophyta</taxon>
        <taxon>Spermatophyta</taxon>
        <taxon>Magnoliopsida</taxon>
        <taxon>Ranunculales</taxon>
        <taxon>Circaeasteraceae</taxon>
        <taxon>Kingdonia</taxon>
    </lineage>
</organism>
<proteinExistence type="predicted"/>
<evidence type="ECO:0000313" key="2">
    <source>
        <dbReference type="Proteomes" id="UP000541444"/>
    </source>
</evidence>
<dbReference type="AlphaFoldDB" id="A0A7J7MWB3"/>